<dbReference type="InterPro" id="IPR033896">
    <property type="entry name" value="MEF2-like_N"/>
</dbReference>
<dbReference type="SMART" id="SM00432">
    <property type="entry name" value="MADS"/>
    <property type="match status" value="1"/>
</dbReference>
<dbReference type="GO" id="GO:0000981">
    <property type="term" value="F:DNA-binding transcription factor activity, RNA polymerase II-specific"/>
    <property type="evidence" value="ECO:0007669"/>
    <property type="project" value="TreeGrafter"/>
</dbReference>
<accession>A0A9Q0GLV4</accession>
<reference evidence="8" key="1">
    <citation type="submission" date="2022-02" db="EMBL/GenBank/DDBJ databases">
        <authorList>
            <person name="Henning P.M."/>
            <person name="McCubbin A.G."/>
            <person name="Shore J.S."/>
        </authorList>
    </citation>
    <scope>NUCLEOTIDE SEQUENCE</scope>
    <source>
        <strain evidence="8">F60SS</strain>
        <tissue evidence="8">Leaves</tissue>
    </source>
</reference>
<sequence>MAGKQKQTKGRQKIEMKRIENAEDRLITFSKRRSGIYKKASEVSTLCGAEVGVLVFSPAGKPFTFGHPSVETLASRYLAQDPPPSGRPNPLVEAHRKERISELNQQLNQTIARLEAEKQRGKVLKQLRSKQEGKGWWDANLDDLNVQELRQLLSRFENVYQHLCSNVKEKRMSRLGNSSSTSAAANEAGPSAAAAALGYGAAASTATTTIPFLPLSFLPRHRRPHHHLPPTSRHHLSFLLPLQPTTSSLLLFLPFSSAIPSSARDPLSSLQVTIAAILDRHTTTPSHDADSFPPPLAPLVTAPFLQCRYNRTPSSPEENDATEIGRGPRCYCRGAEH</sequence>
<dbReference type="GO" id="GO:0045944">
    <property type="term" value="P:positive regulation of transcription by RNA polymerase II"/>
    <property type="evidence" value="ECO:0007669"/>
    <property type="project" value="InterPro"/>
</dbReference>
<dbReference type="Pfam" id="PF00319">
    <property type="entry name" value="SRF-TF"/>
    <property type="match status" value="1"/>
</dbReference>
<feature type="domain" description="MADS-box" evidence="7">
    <location>
        <begin position="9"/>
        <end position="69"/>
    </location>
</feature>
<evidence type="ECO:0000256" key="5">
    <source>
        <dbReference type="ARBA" id="ARBA00023242"/>
    </source>
</evidence>
<evidence type="ECO:0000259" key="7">
    <source>
        <dbReference type="PROSITE" id="PS50066"/>
    </source>
</evidence>
<dbReference type="CDD" id="cd00265">
    <property type="entry name" value="MADS_MEF2_like"/>
    <property type="match status" value="1"/>
</dbReference>
<evidence type="ECO:0000256" key="2">
    <source>
        <dbReference type="ARBA" id="ARBA00023015"/>
    </source>
</evidence>
<comment type="subcellular location">
    <subcellularLocation>
        <location evidence="1">Nucleus</location>
    </subcellularLocation>
</comment>
<keyword evidence="9" id="KW-1185">Reference proteome</keyword>
<dbReference type="InterPro" id="IPR002100">
    <property type="entry name" value="TF_MADSbox"/>
</dbReference>
<evidence type="ECO:0000313" key="9">
    <source>
        <dbReference type="Proteomes" id="UP001141552"/>
    </source>
</evidence>
<dbReference type="AlphaFoldDB" id="A0A9Q0GLV4"/>
<feature type="coiled-coil region" evidence="6">
    <location>
        <begin position="97"/>
        <end position="124"/>
    </location>
</feature>
<keyword evidence="6" id="KW-0175">Coiled coil</keyword>
<dbReference type="PRINTS" id="PR00404">
    <property type="entry name" value="MADSDOMAIN"/>
</dbReference>
<dbReference type="GO" id="GO:0005634">
    <property type="term" value="C:nucleus"/>
    <property type="evidence" value="ECO:0007669"/>
    <property type="project" value="UniProtKB-SubCell"/>
</dbReference>
<organism evidence="8 9">
    <name type="scientific">Turnera subulata</name>
    <dbReference type="NCBI Taxonomy" id="218843"/>
    <lineage>
        <taxon>Eukaryota</taxon>
        <taxon>Viridiplantae</taxon>
        <taxon>Streptophyta</taxon>
        <taxon>Embryophyta</taxon>
        <taxon>Tracheophyta</taxon>
        <taxon>Spermatophyta</taxon>
        <taxon>Magnoliopsida</taxon>
        <taxon>eudicotyledons</taxon>
        <taxon>Gunneridae</taxon>
        <taxon>Pentapetalae</taxon>
        <taxon>rosids</taxon>
        <taxon>fabids</taxon>
        <taxon>Malpighiales</taxon>
        <taxon>Passifloraceae</taxon>
        <taxon>Turnera</taxon>
    </lineage>
</organism>
<dbReference type="PANTHER" id="PTHR11945">
    <property type="entry name" value="MADS BOX PROTEIN"/>
    <property type="match status" value="1"/>
</dbReference>
<keyword evidence="2" id="KW-0805">Transcription regulation</keyword>
<proteinExistence type="predicted"/>
<dbReference type="Gene3D" id="3.40.1810.10">
    <property type="entry name" value="Transcription factor, MADS-box"/>
    <property type="match status" value="1"/>
</dbReference>
<dbReference type="PANTHER" id="PTHR11945:SF725">
    <property type="entry name" value="AGAMOUS-LIKE 58-RELATED"/>
    <property type="match status" value="1"/>
</dbReference>
<dbReference type="GO" id="GO:0000978">
    <property type="term" value="F:RNA polymerase II cis-regulatory region sequence-specific DNA binding"/>
    <property type="evidence" value="ECO:0007669"/>
    <property type="project" value="TreeGrafter"/>
</dbReference>
<dbReference type="EMBL" id="JAKUCV010000186">
    <property type="protein sequence ID" value="KAJ4850914.1"/>
    <property type="molecule type" value="Genomic_DNA"/>
</dbReference>
<dbReference type="SUPFAM" id="SSF55455">
    <property type="entry name" value="SRF-like"/>
    <property type="match status" value="1"/>
</dbReference>
<gene>
    <name evidence="8" type="ORF">Tsubulata_022944</name>
</gene>
<reference evidence="8" key="2">
    <citation type="journal article" date="2023" name="Plants (Basel)">
        <title>Annotation of the Turnera subulata (Passifloraceae) Draft Genome Reveals the S-Locus Evolved after the Divergence of Turneroideae from Passifloroideae in a Stepwise Manner.</title>
        <authorList>
            <person name="Henning P.M."/>
            <person name="Roalson E.H."/>
            <person name="Mir W."/>
            <person name="McCubbin A.G."/>
            <person name="Shore J.S."/>
        </authorList>
    </citation>
    <scope>NUCLEOTIDE SEQUENCE</scope>
    <source>
        <strain evidence="8">F60SS</strain>
    </source>
</reference>
<dbReference type="FunFam" id="3.40.1810.10:FF:000006">
    <property type="entry name" value="Agamous-like MADS-box protein AGL62"/>
    <property type="match status" value="1"/>
</dbReference>
<dbReference type="PROSITE" id="PS50066">
    <property type="entry name" value="MADS_BOX_2"/>
    <property type="match status" value="1"/>
</dbReference>
<keyword evidence="3" id="KW-0238">DNA-binding</keyword>
<dbReference type="Proteomes" id="UP001141552">
    <property type="component" value="Unassembled WGS sequence"/>
</dbReference>
<evidence type="ECO:0000256" key="3">
    <source>
        <dbReference type="ARBA" id="ARBA00023125"/>
    </source>
</evidence>
<evidence type="ECO:0000256" key="4">
    <source>
        <dbReference type="ARBA" id="ARBA00023163"/>
    </source>
</evidence>
<evidence type="ECO:0000313" key="8">
    <source>
        <dbReference type="EMBL" id="KAJ4850914.1"/>
    </source>
</evidence>
<keyword evidence="4" id="KW-0804">Transcription</keyword>
<keyword evidence="5" id="KW-0539">Nucleus</keyword>
<dbReference type="GO" id="GO:0046983">
    <property type="term" value="F:protein dimerization activity"/>
    <property type="evidence" value="ECO:0007669"/>
    <property type="project" value="InterPro"/>
</dbReference>
<protein>
    <recommendedName>
        <fullName evidence="7">MADS-box domain-containing protein</fullName>
    </recommendedName>
</protein>
<evidence type="ECO:0000256" key="6">
    <source>
        <dbReference type="SAM" id="Coils"/>
    </source>
</evidence>
<name>A0A9Q0GLV4_9ROSI</name>
<evidence type="ECO:0000256" key="1">
    <source>
        <dbReference type="ARBA" id="ARBA00004123"/>
    </source>
</evidence>
<dbReference type="InterPro" id="IPR036879">
    <property type="entry name" value="TF_MADSbox_sf"/>
</dbReference>
<dbReference type="OrthoDB" id="1898716at2759"/>
<comment type="caution">
    <text evidence="8">The sequence shown here is derived from an EMBL/GenBank/DDBJ whole genome shotgun (WGS) entry which is preliminary data.</text>
</comment>